<name>A0A2G1TQE1_ACIBA</name>
<evidence type="ECO:0000313" key="3">
    <source>
        <dbReference type="Proteomes" id="UP000223291"/>
    </source>
</evidence>
<proteinExistence type="predicted"/>
<dbReference type="EMBL" id="CP062919">
    <property type="protein sequence ID" value="QPF12770.1"/>
    <property type="molecule type" value="Genomic_DNA"/>
</dbReference>
<dbReference type="Proteomes" id="UP000223291">
    <property type="component" value="Unassembled WGS sequence"/>
</dbReference>
<dbReference type="EMBL" id="NXDV01000001">
    <property type="protein sequence ID" value="PHQ04453.1"/>
    <property type="molecule type" value="Genomic_DNA"/>
</dbReference>
<evidence type="ECO:0000313" key="4">
    <source>
        <dbReference type="Proteomes" id="UP000594659"/>
    </source>
</evidence>
<sequence>MWDCLVKISTWAEQNSGQIQIIIALIAFWYAYKGYQKVLEQIQMAKDQSFESEKQTKFFADQVKEAAKQTGLAAKQFENSNLQVQQLIEHRNLVLNIRTEELRSDCIDTCVKALLAIQETEDTLKNGIRICEGRIHLLQLDPEIKEWLQQNINKMKTEKSELRQKSSDLIVISGGLATKENVPEGLNGTFLTVKMIYLRAIRTKYIYEELAMEVDRILPIPKP</sequence>
<evidence type="ECO:0000313" key="1">
    <source>
        <dbReference type="EMBL" id="PHQ04453.1"/>
    </source>
</evidence>
<gene>
    <name evidence="1" type="ORF">CPI82_01140</name>
    <name evidence="2" type="ORF">IMO23_14445</name>
</gene>
<reference evidence="2 4" key="2">
    <citation type="submission" date="2020-09" db="EMBL/GenBank/DDBJ databases">
        <title>Resistance determinants and their genetic context in bacteria from a longitudinal study of pigs reared under conventional and antibiotic-free husbandry practices.</title>
        <authorList>
            <person name="Poulin-Laprade D."/>
            <person name="Brouard J.-S."/>
            <person name="Gagnon N."/>
            <person name="Turcotte A."/>
            <person name="Langlois A."/>
            <person name="Matte J.J."/>
            <person name="Carrillo C.D."/>
            <person name="Zaheer R."/>
            <person name="McAllister T."/>
            <person name="Topp E."/>
            <person name="Talbot G."/>
        </authorList>
    </citation>
    <scope>NUCLEOTIDE SEQUENCE [LARGE SCALE GENOMIC DNA]</scope>
    <source>
        <strain evidence="2 4">Res13-Abat-PEA21-P4-01-A</strain>
    </source>
</reference>
<dbReference type="AlphaFoldDB" id="A0A2G1TQE1"/>
<protein>
    <submittedName>
        <fullName evidence="2">Uncharacterized protein</fullName>
    </submittedName>
</protein>
<evidence type="ECO:0000313" key="2">
    <source>
        <dbReference type="EMBL" id="QPF12770.1"/>
    </source>
</evidence>
<dbReference type="Proteomes" id="UP000594659">
    <property type="component" value="Chromosome"/>
</dbReference>
<dbReference type="RefSeq" id="WP_033917351.1">
    <property type="nucleotide sequence ID" value="NZ_CAXOAC010000010.1"/>
</dbReference>
<reference evidence="1 3" key="1">
    <citation type="submission" date="2017-09" db="EMBL/GenBank/DDBJ databases">
        <title>Draft genome of Acinetobacter baumannii strain I43, a mercury resistant bacteria.</title>
        <authorList>
            <person name="Siqueira K.A."/>
            <person name="Mello I.S."/>
            <person name="Mendes T.A."/>
            <person name="Soares M.A."/>
        </authorList>
    </citation>
    <scope>NUCLEOTIDE SEQUENCE [LARGE SCALE GENOMIC DNA]</scope>
    <source>
        <strain evidence="1 3">I43</strain>
    </source>
</reference>
<accession>A0A2G1TQE1</accession>
<organism evidence="2 4">
    <name type="scientific">Acinetobacter baumannii</name>
    <dbReference type="NCBI Taxonomy" id="470"/>
    <lineage>
        <taxon>Bacteria</taxon>
        <taxon>Pseudomonadati</taxon>
        <taxon>Pseudomonadota</taxon>
        <taxon>Gammaproteobacteria</taxon>
        <taxon>Moraxellales</taxon>
        <taxon>Moraxellaceae</taxon>
        <taxon>Acinetobacter</taxon>
        <taxon>Acinetobacter calcoaceticus/baumannii complex</taxon>
    </lineage>
</organism>